<feature type="compositionally biased region" description="Low complexity" evidence="1">
    <location>
        <begin position="615"/>
        <end position="637"/>
    </location>
</feature>
<feature type="domain" description="ZP" evidence="4">
    <location>
        <begin position="1318"/>
        <end position="1577"/>
    </location>
</feature>
<feature type="region of interest" description="Disordered" evidence="1">
    <location>
        <begin position="357"/>
        <end position="385"/>
    </location>
</feature>
<feature type="compositionally biased region" description="Low complexity" evidence="1">
    <location>
        <begin position="359"/>
        <end position="379"/>
    </location>
</feature>
<dbReference type="Proteomes" id="UP001291623">
    <property type="component" value="Unassembled WGS sequence"/>
</dbReference>
<reference evidence="5" key="1">
    <citation type="submission" date="2023-12" db="EMBL/GenBank/DDBJ databases">
        <title>Genome assembly of Anisodus tanguticus.</title>
        <authorList>
            <person name="Wang Y.-J."/>
        </authorList>
    </citation>
    <scope>NUCLEOTIDE SEQUENCE</scope>
    <source>
        <strain evidence="5">KB-2021</strain>
        <tissue evidence="5">Leaf</tissue>
    </source>
</reference>
<evidence type="ECO:0008006" key="7">
    <source>
        <dbReference type="Google" id="ProtNLM"/>
    </source>
</evidence>
<feature type="region of interest" description="Disordered" evidence="1">
    <location>
        <begin position="127"/>
        <end position="157"/>
    </location>
</feature>
<sequence>MMCYSSNSTSSPHTNKCNILRGTSSTTSSNSSPSMNPLSNAFAAAASLFQPTAVGNTPEEILAAQHRLNTMAAAAAAAVNMGISPQLLSSQLAGQLGNLASVGLGNNLQQAQSALLNNNINNGMNSINSSANSSVSGSNHHNGLLPNGTKSNQSSNGLQSTFSSALGYQFASLGALNNLNNISMNPPSNGLLEIEDDGVEDDPKVCLEARDLWEKFNLLGTEMVITKSGSHVPCLLSDLGSFNKNSNSGHSYESDNDLRQQYGGNRIVKDEKTDFSEDEDERLDIEEDLPRKDKIVEENTKEEKFNKELELGYGNMAAAGLGLYGLSPAMRMAAANFGSLGANPFAFPAMRMSSVGQSNNSSATNNLTGTATNTTNNTGFPPLDTRSMLNAYINGDLNNDQSTTNGNSTTTTTISSAFNSLSNSNVSNSLQNNFNFDLFQTERYKALAACSNHRFFPYNNFTKPFLFGSSNSNSNHNLNLNNSQCNSNNSSNNTNSSNSPLSGNSSLLTNSNNSNGTLANSNNSNCLSKNSENVLRNTFGALSNFNLNFGSTPEKNNSFGLASAFPGLNLSNLNNLSSGLSASGLLGNNASLNNLSNPLNVTSLTNTTNNIGLNGTSISSPLTPRAPSTPLSASSLSDCNANSLLNGSIPRSESSPRLSGTSTNSSALNISSCRPSSVSSSGLIPSDLPSEEDVEKVNCLKPVNKLNSDGKQSPEQMQLKSMERMKKKVDKFLNYIQLKDLFKINKMNFKFDKDKNSLNMFLNSTDINLEKLSKTESIRTIYINDPKEKSLGIQIASGTQIENLPYPGIFISHVNEESLADEVGLQVGDQLLESYLNELTQYSILSTSSIHLLNKVDFGENKQKAYVFQDLYIINFIFAIIGLTAIPIKDGDDYNSVQTFNENENDTSATIRILENIAKILSKQRSNLSSFSKTANHNYELDEDDYENENDSESDNMSHFTATTEETSISKVAQNRLKKKKKLLHMAKMQAREFNGHSNEIDYDDEQLILKYFFCEFILENLSVLTKRIYHQFNLFIDLHRFDWFNINQVKPENGISNQEKKLGNNLEEDLIKAESQDQPIELDVASGNNKQSIAPLNNFFLSKPSSNHNPYLNLNLLKHLPPQPFSSASSTSSIFSNPFSSHSPALAKAAALIKPRVIGANFVQRLPGFLSGAVQPQVGPVYSPNAASSNIVLHQNTQNGPPQLFNNNPNFMNNHNQHNNRPNNGIISNIQISPVENSIDLNELNAPFFDNPSHLRPNEKDNNLPVHPPNPHPINENQGQPPISSSENINNNNGDWPLNNNKQLIVDKPRIQHLDVKCEKNLMKVFIEFDKPFNGIVFSKGHFSYPNCVHLQPNTGRNQANFEIMINQCGTTGNTQNGVYGYGAASGSGTFFENTIVIQYDPQVQEAWDTARKLRCTWHDQYEKAVSFRPFPVDMLDVVKADFAGDNVGCWMQIQVGKGPWASEVAGIVKIGQTMTMVLAIKDEENKFDMLVRNCIAHDGERAPIELVDGNGCITRPKLMSRFTKIKNFGNSATVLSYAHFQAFKFPDSMEVHFQCTIQICRFKCPEQCSKNGNSANDQHFVVNGKIENHRGREQIINGHNADLSAAASESNENLPEPAGQHSDLNQPQLKPRSERDVSKQLIEQNSITNTLDSKEIGLNRVIQVVSKGDLAFSINQTNRLGNELGEDFSNLFSNDDEIIEGSEEYSQISQRKMICFSGIYFFGILMFHNKMINEQYSKNQTVNYVGQQVQDEVKPSVEPVKQQQEIQTPQEPIPETTPSYNIQKKFFHYYLLIE</sequence>
<comment type="caution">
    <text evidence="5">The sequence shown here is derived from an EMBL/GenBank/DDBJ whole genome shotgun (WGS) entry which is preliminary data.</text>
</comment>
<dbReference type="PANTHER" id="PTHR46560">
    <property type="entry name" value="CYPHER, ISOFORM B"/>
    <property type="match status" value="1"/>
</dbReference>
<evidence type="ECO:0000259" key="4">
    <source>
        <dbReference type="PROSITE" id="PS51034"/>
    </source>
</evidence>
<dbReference type="Gene3D" id="2.60.40.820">
    <property type="entry name" value="Transcription factor, T-box"/>
    <property type="match status" value="1"/>
</dbReference>
<feature type="domain" description="PDZ" evidence="2">
    <location>
        <begin position="780"/>
        <end position="833"/>
    </location>
</feature>
<feature type="region of interest" description="Disordered" evidence="1">
    <location>
        <begin position="1251"/>
        <end position="1297"/>
    </location>
</feature>
<dbReference type="Pfam" id="PF25057">
    <property type="entry name" value="CUT_N"/>
    <property type="match status" value="1"/>
</dbReference>
<feature type="compositionally biased region" description="Low complexity" evidence="1">
    <location>
        <begin position="23"/>
        <end position="35"/>
    </location>
</feature>
<feature type="region of interest" description="Disordered" evidence="1">
    <location>
        <begin position="615"/>
        <end position="689"/>
    </location>
</feature>
<dbReference type="InterPro" id="IPR001507">
    <property type="entry name" value="ZP_dom"/>
</dbReference>
<protein>
    <recommendedName>
        <fullName evidence="7">ZP domain-containing protein</fullName>
    </recommendedName>
</protein>
<dbReference type="Pfam" id="PF00100">
    <property type="entry name" value="Zona_pellucida"/>
    <property type="match status" value="1"/>
</dbReference>
<dbReference type="PROSITE" id="PS50106">
    <property type="entry name" value="PDZ"/>
    <property type="match status" value="1"/>
</dbReference>
<feature type="compositionally biased region" description="Polar residues" evidence="1">
    <location>
        <begin position="638"/>
        <end position="670"/>
    </location>
</feature>
<dbReference type="GO" id="GO:0005634">
    <property type="term" value="C:nucleus"/>
    <property type="evidence" value="ECO:0007669"/>
    <property type="project" value="InterPro"/>
</dbReference>
<dbReference type="Pfam" id="PF00595">
    <property type="entry name" value="PDZ"/>
    <property type="match status" value="1"/>
</dbReference>
<evidence type="ECO:0000256" key="1">
    <source>
        <dbReference type="SAM" id="MobiDB-lite"/>
    </source>
</evidence>
<evidence type="ECO:0000313" key="6">
    <source>
        <dbReference type="Proteomes" id="UP001291623"/>
    </source>
</evidence>
<dbReference type="InterPro" id="IPR055355">
    <property type="entry name" value="ZP-C"/>
</dbReference>
<gene>
    <name evidence="5" type="ORF">RND71_043269</name>
</gene>
<feature type="compositionally biased region" description="Polar residues" evidence="1">
    <location>
        <begin position="1"/>
        <end position="17"/>
    </location>
</feature>
<dbReference type="PROSITE" id="PS51034">
    <property type="entry name" value="ZP_2"/>
    <property type="match status" value="1"/>
</dbReference>
<feature type="compositionally biased region" description="Low complexity" evidence="1">
    <location>
        <begin position="671"/>
        <end position="681"/>
    </location>
</feature>
<dbReference type="GO" id="GO:0003700">
    <property type="term" value="F:DNA-binding transcription factor activity"/>
    <property type="evidence" value="ECO:0007669"/>
    <property type="project" value="InterPro"/>
</dbReference>
<feature type="compositionally biased region" description="Polar residues" evidence="1">
    <location>
        <begin position="148"/>
        <end position="157"/>
    </location>
</feature>
<dbReference type="PROSITE" id="PS50252">
    <property type="entry name" value="TBOX_3"/>
    <property type="match status" value="1"/>
</dbReference>
<dbReference type="InterPro" id="IPR036960">
    <property type="entry name" value="T-box_sf"/>
</dbReference>
<evidence type="ECO:0000259" key="3">
    <source>
        <dbReference type="PROSITE" id="PS50252"/>
    </source>
</evidence>
<evidence type="ECO:0000259" key="2">
    <source>
        <dbReference type="PROSITE" id="PS50106"/>
    </source>
</evidence>
<feature type="compositionally biased region" description="Low complexity" evidence="1">
    <location>
        <begin position="1764"/>
        <end position="1779"/>
    </location>
</feature>
<dbReference type="GO" id="GO:0045893">
    <property type="term" value="P:positive regulation of DNA-templated transcription"/>
    <property type="evidence" value="ECO:0007669"/>
    <property type="project" value="InterPro"/>
</dbReference>
<feature type="region of interest" description="Disordered" evidence="1">
    <location>
        <begin position="478"/>
        <end position="515"/>
    </location>
</feature>
<dbReference type="PANTHER" id="PTHR46560:SF4">
    <property type="entry name" value="DUSKY"/>
    <property type="match status" value="1"/>
</dbReference>
<dbReference type="SMART" id="SM00241">
    <property type="entry name" value="ZP"/>
    <property type="match status" value="1"/>
</dbReference>
<dbReference type="InterPro" id="IPR046360">
    <property type="entry name" value="T-box_DNA-bd"/>
</dbReference>
<accession>A0AAE1URJ1</accession>
<proteinExistence type="predicted"/>
<evidence type="ECO:0000313" key="5">
    <source>
        <dbReference type="EMBL" id="KAK4337271.1"/>
    </source>
</evidence>
<name>A0AAE1URJ1_9SOLA</name>
<dbReference type="InterPro" id="IPR056953">
    <property type="entry name" value="CUT_N"/>
</dbReference>
<organism evidence="5 6">
    <name type="scientific">Anisodus tanguticus</name>
    <dbReference type="NCBI Taxonomy" id="243964"/>
    <lineage>
        <taxon>Eukaryota</taxon>
        <taxon>Viridiplantae</taxon>
        <taxon>Streptophyta</taxon>
        <taxon>Embryophyta</taxon>
        <taxon>Tracheophyta</taxon>
        <taxon>Spermatophyta</taxon>
        <taxon>Magnoliopsida</taxon>
        <taxon>eudicotyledons</taxon>
        <taxon>Gunneridae</taxon>
        <taxon>Pentapetalae</taxon>
        <taxon>asterids</taxon>
        <taxon>lamiids</taxon>
        <taxon>Solanales</taxon>
        <taxon>Solanaceae</taxon>
        <taxon>Solanoideae</taxon>
        <taxon>Hyoscyameae</taxon>
        <taxon>Anisodus</taxon>
    </lineage>
</organism>
<feature type="compositionally biased region" description="Low complexity" evidence="1">
    <location>
        <begin position="1274"/>
        <end position="1297"/>
    </location>
</feature>
<dbReference type="EMBL" id="JAVYJV010000041">
    <property type="protein sequence ID" value="KAK4337271.1"/>
    <property type="molecule type" value="Genomic_DNA"/>
</dbReference>
<feature type="region of interest" description="Disordered" evidence="1">
    <location>
        <begin position="1607"/>
        <end position="1639"/>
    </location>
</feature>
<feature type="compositionally biased region" description="Low complexity" evidence="1">
    <location>
        <begin position="127"/>
        <end position="139"/>
    </location>
</feature>
<dbReference type="Gene3D" id="2.30.42.10">
    <property type="match status" value="1"/>
</dbReference>
<feature type="region of interest" description="Disordered" evidence="1">
    <location>
        <begin position="1"/>
        <end position="35"/>
    </location>
</feature>
<dbReference type="InterPro" id="IPR036034">
    <property type="entry name" value="PDZ_sf"/>
</dbReference>
<feature type="region of interest" description="Disordered" evidence="1">
    <location>
        <begin position="1760"/>
        <end position="1779"/>
    </location>
</feature>
<dbReference type="InterPro" id="IPR001478">
    <property type="entry name" value="PDZ"/>
</dbReference>
<keyword evidence="6" id="KW-1185">Reference proteome</keyword>
<dbReference type="SUPFAM" id="SSF50156">
    <property type="entry name" value="PDZ domain-like"/>
    <property type="match status" value="1"/>
</dbReference>
<feature type="domain" description="T-box" evidence="3">
    <location>
        <begin position="207"/>
        <end position="229"/>
    </location>
</feature>